<feature type="compositionally biased region" description="Low complexity" evidence="6">
    <location>
        <begin position="355"/>
        <end position="364"/>
    </location>
</feature>
<comment type="catalytic activity">
    <reaction evidence="1">
        <text>Endohydrolysis of (1-&gt;3)- or (1-&gt;4)-linkages in beta-D-glucans when the glucose residue whose reducing group is involved in the linkage to be hydrolyzed is itself substituted at C-3.</text>
        <dbReference type="EC" id="3.2.1.6"/>
    </reaction>
</comment>
<keyword evidence="4" id="KW-0378">Hydrolase</keyword>
<dbReference type="FunFam" id="2.60.120.200:FF:000114">
    <property type="entry name" value="Probable endo-1,3(4)-beta-glucanase NFIA_089530"/>
    <property type="match status" value="1"/>
</dbReference>
<dbReference type="Pfam" id="PF26113">
    <property type="entry name" value="GH16_XgeA"/>
    <property type="match status" value="1"/>
</dbReference>
<comment type="similarity">
    <text evidence="2">Belongs to the glycosyl hydrolase 16 family.</text>
</comment>
<dbReference type="OrthoDB" id="192832at2759"/>
<dbReference type="STRING" id="212818.A0A0D2A9I5"/>
<keyword evidence="5" id="KW-0326">Glycosidase</keyword>
<evidence type="ECO:0000256" key="1">
    <source>
        <dbReference type="ARBA" id="ARBA00000124"/>
    </source>
</evidence>
<dbReference type="EMBL" id="KN847521">
    <property type="protein sequence ID" value="KIV95618.1"/>
    <property type="molecule type" value="Genomic_DNA"/>
</dbReference>
<sequence length="599" mass="61810">MMLASMSSAILFVAALAALVPLTTAGSGYVLEDDYTVDNFFSMFEFFTAPDPTHGYVTYIGQSAAQAAGLVNTNNGAVYMGVDYTNVASGSGRQSVRITSKKSYTHGLIILDSSHMPGGICGTWPAFWTVGPNWPTGGEIDIIEGVNSQTANSMALHTGPGCSIQNSGLFEGQISTPNCDVAANGQATNAGCQIHSGNKASYGAGFNANQGGVFATEWTSSHISIWFFPRGGIPSDITAGNPDPSGWGQPAGSFTGGCEIDNFFSNNQIVFDTTFCGDWAGNVWSSDPVCSSKASTCQQYVRDNPAAFKDAFWSINSLRVYQSGSGGSNPQPGGSTYGPGEYSVVPTVSGGGYPTAGQPQPTYGGQPGGQAEPSSVGNDNGNNWGNGNGWDGGNGGGRRTKSWGAKANFAAVDTSAPTVTAVNSNAAGFYAAPVDTDSVAFDSAPTDLPAVSVTGASSNTIIPIPDASGNEAPTNADIPTAEASDNAVSEVQPAPATTPCPTPGPLQSGNFEPGMGESNGIYFTITSLPNGYFETDDDVSKRKREASPVDPAYDHDAIKHAVRAEKRGVDQAGRFAGHRLLHRHIGKRELAGNGAEAGS</sequence>
<keyword evidence="10" id="KW-1185">Reference proteome</keyword>
<dbReference type="SUPFAM" id="SSF49899">
    <property type="entry name" value="Concanavalin A-like lectins/glucanases"/>
    <property type="match status" value="1"/>
</dbReference>
<dbReference type="GO" id="GO:0009251">
    <property type="term" value="P:glucan catabolic process"/>
    <property type="evidence" value="ECO:0007669"/>
    <property type="project" value="TreeGrafter"/>
</dbReference>
<dbReference type="InterPro" id="IPR000757">
    <property type="entry name" value="Beta-glucanase-like"/>
</dbReference>
<organism evidence="9 10">
    <name type="scientific">Exophiala mesophila</name>
    <name type="common">Black yeast-like fungus</name>
    <dbReference type="NCBI Taxonomy" id="212818"/>
    <lineage>
        <taxon>Eukaryota</taxon>
        <taxon>Fungi</taxon>
        <taxon>Dikarya</taxon>
        <taxon>Ascomycota</taxon>
        <taxon>Pezizomycotina</taxon>
        <taxon>Eurotiomycetes</taxon>
        <taxon>Chaetothyriomycetidae</taxon>
        <taxon>Chaetothyriales</taxon>
        <taxon>Herpotrichiellaceae</taxon>
        <taxon>Exophiala</taxon>
    </lineage>
</organism>
<dbReference type="InterPro" id="IPR050546">
    <property type="entry name" value="Glycosyl_Hydrlase_16"/>
</dbReference>
<keyword evidence="7" id="KW-0732">Signal</keyword>
<dbReference type="HOGENOM" id="CLU_016972_4_3_1"/>
<dbReference type="Gene3D" id="2.60.120.200">
    <property type="match status" value="1"/>
</dbReference>
<proteinExistence type="inferred from homology"/>
<evidence type="ECO:0000259" key="8">
    <source>
        <dbReference type="PROSITE" id="PS51762"/>
    </source>
</evidence>
<evidence type="ECO:0000256" key="3">
    <source>
        <dbReference type="ARBA" id="ARBA00012599"/>
    </source>
</evidence>
<evidence type="ECO:0000313" key="10">
    <source>
        <dbReference type="Proteomes" id="UP000054302"/>
    </source>
</evidence>
<evidence type="ECO:0000256" key="4">
    <source>
        <dbReference type="ARBA" id="ARBA00022801"/>
    </source>
</evidence>
<dbReference type="RefSeq" id="XP_016227192.1">
    <property type="nucleotide sequence ID" value="XM_016367674.1"/>
</dbReference>
<feature type="chain" id="PRO_5002248592" description="endo-1,3(4)-beta-glucanase" evidence="7">
    <location>
        <begin position="26"/>
        <end position="599"/>
    </location>
</feature>
<evidence type="ECO:0000256" key="6">
    <source>
        <dbReference type="SAM" id="MobiDB-lite"/>
    </source>
</evidence>
<reference evidence="9 10" key="1">
    <citation type="submission" date="2015-01" db="EMBL/GenBank/DDBJ databases">
        <title>The Genome Sequence of Exophiala mesophila CBS40295.</title>
        <authorList>
            <consortium name="The Broad Institute Genomics Platform"/>
            <person name="Cuomo C."/>
            <person name="de Hoog S."/>
            <person name="Gorbushina A."/>
            <person name="Stielow B."/>
            <person name="Teixiera M."/>
            <person name="Abouelleil A."/>
            <person name="Chapman S.B."/>
            <person name="Priest M."/>
            <person name="Young S.K."/>
            <person name="Wortman J."/>
            <person name="Nusbaum C."/>
            <person name="Birren B."/>
        </authorList>
    </citation>
    <scope>NUCLEOTIDE SEQUENCE [LARGE SCALE GENOMIC DNA]</scope>
    <source>
        <strain evidence="9 10">CBS 40295</strain>
    </source>
</reference>
<dbReference type="PANTHER" id="PTHR10963">
    <property type="entry name" value="GLYCOSYL HYDROLASE-RELATED"/>
    <property type="match status" value="1"/>
</dbReference>
<dbReference type="PANTHER" id="PTHR10963:SF24">
    <property type="entry name" value="GLYCOSIDASE C21B10.07-RELATED"/>
    <property type="match status" value="1"/>
</dbReference>
<dbReference type="CDD" id="cd02181">
    <property type="entry name" value="GH16_fungal_Lam16A_glucanase"/>
    <property type="match status" value="1"/>
</dbReference>
<dbReference type="Proteomes" id="UP000054302">
    <property type="component" value="Unassembled WGS sequence"/>
</dbReference>
<feature type="compositionally biased region" description="Gly residues" evidence="6">
    <location>
        <begin position="384"/>
        <end position="397"/>
    </location>
</feature>
<name>A0A0D2A9I5_EXOME</name>
<dbReference type="VEuPathDB" id="FungiDB:PV10_03248"/>
<dbReference type="AlphaFoldDB" id="A0A0D2A9I5"/>
<evidence type="ECO:0000256" key="7">
    <source>
        <dbReference type="SAM" id="SignalP"/>
    </source>
</evidence>
<feature type="domain" description="GH16" evidence="8">
    <location>
        <begin position="24"/>
        <end position="288"/>
    </location>
</feature>
<protein>
    <recommendedName>
        <fullName evidence="3">endo-1,3(4)-beta-glucanase</fullName>
        <ecNumber evidence="3">3.2.1.6</ecNumber>
    </recommendedName>
</protein>
<dbReference type="GO" id="GO:0052861">
    <property type="term" value="F:endo-1,3(4)-beta-glucanase activity"/>
    <property type="evidence" value="ECO:0007669"/>
    <property type="project" value="UniProtKB-EC"/>
</dbReference>
<evidence type="ECO:0000313" key="9">
    <source>
        <dbReference type="EMBL" id="KIV95618.1"/>
    </source>
</evidence>
<evidence type="ECO:0000256" key="2">
    <source>
        <dbReference type="ARBA" id="ARBA00006865"/>
    </source>
</evidence>
<dbReference type="InterPro" id="IPR013320">
    <property type="entry name" value="ConA-like_dom_sf"/>
</dbReference>
<feature type="region of interest" description="Disordered" evidence="6">
    <location>
        <begin position="323"/>
        <end position="400"/>
    </location>
</feature>
<dbReference type="GeneID" id="27321093"/>
<evidence type="ECO:0000256" key="5">
    <source>
        <dbReference type="ARBA" id="ARBA00023295"/>
    </source>
</evidence>
<feature type="signal peptide" evidence="7">
    <location>
        <begin position="1"/>
        <end position="25"/>
    </location>
</feature>
<accession>A0A0D2A9I5</accession>
<dbReference type="PROSITE" id="PS51762">
    <property type="entry name" value="GH16_2"/>
    <property type="match status" value="1"/>
</dbReference>
<gene>
    <name evidence="9" type="ORF">PV10_03248</name>
</gene>
<dbReference type="EC" id="3.2.1.6" evidence="3"/>